<dbReference type="Pfam" id="PF13450">
    <property type="entry name" value="NAD_binding_8"/>
    <property type="match status" value="1"/>
</dbReference>
<proteinExistence type="predicted"/>
<dbReference type="PRINTS" id="PR00368">
    <property type="entry name" value="FADPNR"/>
</dbReference>
<dbReference type="RefSeq" id="WP_093533912.1">
    <property type="nucleotide sequence ID" value="NZ_FOXU01000001.1"/>
</dbReference>
<organism evidence="2 3">
    <name type="scientific">Psychrobacillus psychrotolerans</name>
    <dbReference type="NCBI Taxonomy" id="126156"/>
    <lineage>
        <taxon>Bacteria</taxon>
        <taxon>Bacillati</taxon>
        <taxon>Bacillota</taxon>
        <taxon>Bacilli</taxon>
        <taxon>Bacillales</taxon>
        <taxon>Bacillaceae</taxon>
        <taxon>Psychrobacillus</taxon>
    </lineage>
</organism>
<dbReference type="PANTHER" id="PTHR43539">
    <property type="entry name" value="FLAVIN-BINDING MONOOXYGENASE-LIKE PROTEIN (AFU_ORTHOLOGUE AFUA_4G09220)"/>
    <property type="match status" value="1"/>
</dbReference>
<evidence type="ECO:0000313" key="3">
    <source>
        <dbReference type="Proteomes" id="UP000198734"/>
    </source>
</evidence>
<dbReference type="Gene3D" id="3.50.50.60">
    <property type="entry name" value="FAD/NAD(P)-binding domain"/>
    <property type="match status" value="1"/>
</dbReference>
<evidence type="ECO:0000256" key="1">
    <source>
        <dbReference type="ARBA" id="ARBA00023002"/>
    </source>
</evidence>
<dbReference type="PRINTS" id="PR00411">
    <property type="entry name" value="PNDRDTASEI"/>
</dbReference>
<dbReference type="GO" id="GO:0050660">
    <property type="term" value="F:flavin adenine dinucleotide binding"/>
    <property type="evidence" value="ECO:0007669"/>
    <property type="project" value="TreeGrafter"/>
</dbReference>
<protein>
    <submittedName>
        <fullName evidence="2">HI0933-like protein</fullName>
    </submittedName>
</protein>
<dbReference type="Proteomes" id="UP000198734">
    <property type="component" value="Unassembled WGS sequence"/>
</dbReference>
<sequence length="459" mass="50370">MKNIELKQVTSGGCCGPATKNYLDVASTLNKELPIAIIGAGPVGLAAAAHLANIGERFILIESGDSVGSNILNWGHVRLFSPWQYNIDKIAKKVLEDHAWKAPVLDDLPLGSELVNDYLIPLANLPEIKPFLLLNTKVDFISKKGLDKMKSANREKSSFVLYLEQNGVSKRMEARAVIDATGTWSHPNPINADNVWTKEEKELKQHIYYGIPDIKGEQKGKYKGKRVAVVGGGHSAINTILELSQLDDDVEISWIMRKKTVEDAYGGEDKDALEARGELGSRIHQLVDAGQVKIYTSFFIHQLNKTKDGIAITGESEGVEQTLSTFDEIIANTGSRPDFSFEREIRLNIDTATESVEALAPLIDPNLHSCGTVRPHGEEILRQPEKDFYIVGMKSYGRAPTFLMATGYEQVRSIVAHLTGDFESAKKVELDLPETGVCSVSLVTQNSAQSCCGTEVSNC</sequence>
<dbReference type="AlphaFoldDB" id="A0A1I5USX7"/>
<name>A0A1I5USX7_9BACI</name>
<dbReference type="STRING" id="126156.SAMN05421670_0529"/>
<keyword evidence="1" id="KW-0560">Oxidoreductase</keyword>
<dbReference type="InterPro" id="IPR036188">
    <property type="entry name" value="FAD/NAD-bd_sf"/>
</dbReference>
<dbReference type="SUPFAM" id="SSF51905">
    <property type="entry name" value="FAD/NAD(P)-binding domain"/>
    <property type="match status" value="1"/>
</dbReference>
<dbReference type="Pfam" id="PF13738">
    <property type="entry name" value="Pyr_redox_3"/>
    <property type="match status" value="1"/>
</dbReference>
<keyword evidence="3" id="KW-1185">Reference proteome</keyword>
<dbReference type="GO" id="GO:0004497">
    <property type="term" value="F:monooxygenase activity"/>
    <property type="evidence" value="ECO:0007669"/>
    <property type="project" value="TreeGrafter"/>
</dbReference>
<dbReference type="EMBL" id="FOXU01000001">
    <property type="protein sequence ID" value="SFP98300.1"/>
    <property type="molecule type" value="Genomic_DNA"/>
</dbReference>
<evidence type="ECO:0000313" key="2">
    <source>
        <dbReference type="EMBL" id="SFP98300.1"/>
    </source>
</evidence>
<reference evidence="3" key="1">
    <citation type="submission" date="2016-10" db="EMBL/GenBank/DDBJ databases">
        <authorList>
            <person name="Varghese N."/>
            <person name="Submissions S."/>
        </authorList>
    </citation>
    <scope>NUCLEOTIDE SEQUENCE [LARGE SCALE GENOMIC DNA]</scope>
    <source>
        <strain evidence="3">DSM 11706</strain>
    </source>
</reference>
<gene>
    <name evidence="2" type="ORF">SAMN05421670_0529</name>
</gene>
<dbReference type="OrthoDB" id="9773233at2"/>
<accession>A0A1I5USX7</accession>
<dbReference type="InterPro" id="IPR050982">
    <property type="entry name" value="Auxin_biosynth/cation_transpt"/>
</dbReference>
<dbReference type="PANTHER" id="PTHR43539:SF78">
    <property type="entry name" value="FLAVIN-CONTAINING MONOOXYGENASE"/>
    <property type="match status" value="1"/>
</dbReference>